<dbReference type="EMBL" id="CP030759">
    <property type="protein sequence ID" value="AXA36857.1"/>
    <property type="molecule type" value="Genomic_DNA"/>
</dbReference>
<dbReference type="Gene3D" id="3.20.20.60">
    <property type="entry name" value="Phosphoenolpyruvate-binding domains"/>
    <property type="match status" value="1"/>
</dbReference>
<proteinExistence type="predicted"/>
<dbReference type="Pfam" id="PF13714">
    <property type="entry name" value="PEP_mutase"/>
    <property type="match status" value="1"/>
</dbReference>
<dbReference type="InterPro" id="IPR040442">
    <property type="entry name" value="Pyrv_kinase-like_dom_sf"/>
</dbReference>
<dbReference type="GO" id="GO:0016833">
    <property type="term" value="F:oxo-acid-lyase activity"/>
    <property type="evidence" value="ECO:0007669"/>
    <property type="project" value="UniProtKB-ARBA"/>
</dbReference>
<dbReference type="KEGG" id="schv:BRCON_2080"/>
<evidence type="ECO:0000313" key="2">
    <source>
        <dbReference type="Proteomes" id="UP000262583"/>
    </source>
</evidence>
<evidence type="ECO:0000313" key="1">
    <source>
        <dbReference type="EMBL" id="AXA36857.1"/>
    </source>
</evidence>
<organism evidence="1 2">
    <name type="scientific">Sumerlaea chitinivorans</name>
    <dbReference type="NCBI Taxonomy" id="2250252"/>
    <lineage>
        <taxon>Bacteria</taxon>
        <taxon>Candidatus Sumerlaeota</taxon>
        <taxon>Candidatus Sumerlaeia</taxon>
        <taxon>Candidatus Sumerlaeales</taxon>
        <taxon>Candidatus Sumerlaeaceae</taxon>
        <taxon>Candidatus Sumerlaea</taxon>
    </lineage>
</organism>
<dbReference type="Proteomes" id="UP000262583">
    <property type="component" value="Chromosome"/>
</dbReference>
<dbReference type="PANTHER" id="PTHR42905:SF5">
    <property type="entry name" value="CARBOXYVINYL-CARBOXYPHOSPHONATE PHOSPHORYLMUTASE, CHLOROPLASTIC"/>
    <property type="match status" value="1"/>
</dbReference>
<sequence>MPRNYEQHRLKSELDLGFFPTRVGKKIHRALEQRKDRKMKKSAVLRKAIMERRAVVVPGCYDAFSAKVIESCGFEAIQISGFGLAGSLLAKPDVGLVQMKDILDITWNIAEAVNIPVMADIDTGGGNAVNAAYITERLIKMGVAGMNIEDQVFPKRCGHMVGKEVISAEEMVGKIRACAAVRDKLDKDFVINARTDCFASMGLEEAIRRCKLYAEAGADLVFIDAIKTRADIEAAVKAVPVPLSVNLMDAVSGVKTELIPIPELAKMGVGRVSIPVASIMVVHKALRDFFTALKQSPTGTLPGQTQWLTSFKEYTDFVGLPEYQAMEKEYLPAAKVQEKYGA</sequence>
<reference evidence="1 2" key="1">
    <citation type="submission" date="2018-05" db="EMBL/GenBank/DDBJ databases">
        <title>A metagenomic window into the 2 km-deep terrestrial subsurface aquifer revealed taxonomically and functionally diverse microbial community comprising novel uncultured bacterial lineages.</title>
        <authorList>
            <person name="Kadnikov V.V."/>
            <person name="Mardanov A.V."/>
            <person name="Beletsky A.V."/>
            <person name="Banks D."/>
            <person name="Pimenov N.V."/>
            <person name="Frank Y.A."/>
            <person name="Karnachuk O.V."/>
            <person name="Ravin N.V."/>
        </authorList>
    </citation>
    <scope>NUCLEOTIDE SEQUENCE [LARGE SCALE GENOMIC DNA]</scope>
    <source>
        <strain evidence="1">BY</strain>
    </source>
</reference>
<dbReference type="SUPFAM" id="SSF51621">
    <property type="entry name" value="Phosphoenolpyruvate/pyruvate domain"/>
    <property type="match status" value="1"/>
</dbReference>
<dbReference type="CDD" id="cd00377">
    <property type="entry name" value="ICL_PEPM"/>
    <property type="match status" value="1"/>
</dbReference>
<gene>
    <name evidence="1" type="ORF">BRCON_2080</name>
</gene>
<dbReference type="InterPro" id="IPR039556">
    <property type="entry name" value="ICL/PEPM"/>
</dbReference>
<dbReference type="PANTHER" id="PTHR42905">
    <property type="entry name" value="PHOSPHOENOLPYRUVATE CARBOXYLASE"/>
    <property type="match status" value="1"/>
</dbReference>
<dbReference type="AlphaFoldDB" id="A0A2Z4Y6K2"/>
<dbReference type="InterPro" id="IPR015813">
    <property type="entry name" value="Pyrv/PenolPyrv_kinase-like_dom"/>
</dbReference>
<dbReference type="InterPro" id="IPR018523">
    <property type="entry name" value="Isocitrate_lyase_ph_CS"/>
</dbReference>
<protein>
    <submittedName>
        <fullName evidence="1">Carboxyvinyl-carboxyphosphonate phosphorylmutase</fullName>
    </submittedName>
</protein>
<name>A0A2Z4Y6K2_SUMC1</name>
<accession>A0A2Z4Y6K2</accession>
<dbReference type="PROSITE" id="PS00161">
    <property type="entry name" value="ISOCITRATE_LYASE"/>
    <property type="match status" value="1"/>
</dbReference>